<evidence type="ECO:0000256" key="1">
    <source>
        <dbReference type="ARBA" id="ARBA00022801"/>
    </source>
</evidence>
<dbReference type="Proteomes" id="UP000673975">
    <property type="component" value="Unassembled WGS sequence"/>
</dbReference>
<dbReference type="PRINTS" id="PR00111">
    <property type="entry name" value="ABHYDROLASE"/>
</dbReference>
<dbReference type="InterPro" id="IPR050266">
    <property type="entry name" value="AB_hydrolase_sf"/>
</dbReference>
<keyword evidence="4" id="KW-1185">Reference proteome</keyword>
<name>A0A8J7S7G5_9BACT</name>
<dbReference type="SUPFAM" id="SSF53474">
    <property type="entry name" value="alpha/beta-Hydrolases"/>
    <property type="match status" value="1"/>
</dbReference>
<dbReference type="Pfam" id="PF12697">
    <property type="entry name" value="Abhydrolase_6"/>
    <property type="match status" value="1"/>
</dbReference>
<dbReference type="PANTHER" id="PTHR43798:SF31">
    <property type="entry name" value="AB HYDROLASE SUPERFAMILY PROTEIN YCLE"/>
    <property type="match status" value="1"/>
</dbReference>
<dbReference type="AlphaFoldDB" id="A0A8J7S7G5"/>
<dbReference type="InterPro" id="IPR000073">
    <property type="entry name" value="AB_hydrolase_1"/>
</dbReference>
<feature type="domain" description="AB hydrolase-1" evidence="2">
    <location>
        <begin position="27"/>
        <end position="255"/>
    </location>
</feature>
<dbReference type="GO" id="GO:0016020">
    <property type="term" value="C:membrane"/>
    <property type="evidence" value="ECO:0007669"/>
    <property type="project" value="TreeGrafter"/>
</dbReference>
<accession>A0A8J7S7G5</accession>
<proteinExistence type="predicted"/>
<evidence type="ECO:0000313" key="4">
    <source>
        <dbReference type="Proteomes" id="UP000673975"/>
    </source>
</evidence>
<sequence length="268" mass="29763">MTEEGKSVFTYRDIPVTYYKVGQGRPLLLLHGWGSRASVMMPLAGALGDIRTCYIPDLPGFGDTPAPGRPWNVDDYADMVTAFASLAGAGAIDVLAHSFGGRITLKWAAREHADIAPKKVIITGGAGMKPRRTFSFYRRRALAMILKLPFQLLPQGLKSKALSWLRETRIWKSLGSSDYRELDGVMRETFVKTVSEHLESCLSHINQEVLLLWGKDDPYTPWYQAGRMEKGLKNGVLVGIDNAGHYAFLDQPGRFTRISKAFLEPDGS</sequence>
<reference evidence="3" key="1">
    <citation type="submission" date="2021-02" db="EMBL/GenBank/DDBJ databases">
        <title>Natronogracilivirga saccharolytica gen. nov. sp. nov. a new anaerobic, haloalkiliphilic carbohydrate-fermenting bacterium from soda lake and proposing of Cyclonatronumiaceae fam. nov. in the phylum Balneolaeota.</title>
        <authorList>
            <person name="Zhilina T.N."/>
            <person name="Sorokin D.Y."/>
            <person name="Zavarzina D.G."/>
            <person name="Toshchakov S.V."/>
            <person name="Kublanov I.V."/>
        </authorList>
    </citation>
    <scope>NUCLEOTIDE SEQUENCE</scope>
    <source>
        <strain evidence="3">Z-1702</strain>
    </source>
</reference>
<evidence type="ECO:0000313" key="3">
    <source>
        <dbReference type="EMBL" id="MBP3191618.1"/>
    </source>
</evidence>
<dbReference type="RefSeq" id="WP_210510281.1">
    <property type="nucleotide sequence ID" value="NZ_JAFIDN010000002.1"/>
</dbReference>
<comment type="caution">
    <text evidence="3">The sequence shown here is derived from an EMBL/GenBank/DDBJ whole genome shotgun (WGS) entry which is preliminary data.</text>
</comment>
<keyword evidence="1 3" id="KW-0378">Hydrolase</keyword>
<dbReference type="EMBL" id="JAFIDN010000002">
    <property type="protein sequence ID" value="MBP3191618.1"/>
    <property type="molecule type" value="Genomic_DNA"/>
</dbReference>
<gene>
    <name evidence="3" type="ORF">NATSA_02965</name>
</gene>
<dbReference type="GO" id="GO:0016787">
    <property type="term" value="F:hydrolase activity"/>
    <property type="evidence" value="ECO:0007669"/>
    <property type="project" value="UniProtKB-KW"/>
</dbReference>
<organism evidence="3 4">
    <name type="scientific">Natronogracilivirga saccharolytica</name>
    <dbReference type="NCBI Taxonomy" id="2812953"/>
    <lineage>
        <taxon>Bacteria</taxon>
        <taxon>Pseudomonadati</taxon>
        <taxon>Balneolota</taxon>
        <taxon>Balneolia</taxon>
        <taxon>Balneolales</taxon>
        <taxon>Cyclonatronaceae</taxon>
        <taxon>Natronogracilivirga</taxon>
    </lineage>
</organism>
<dbReference type="Gene3D" id="3.40.50.1820">
    <property type="entry name" value="alpha/beta hydrolase"/>
    <property type="match status" value="1"/>
</dbReference>
<dbReference type="InterPro" id="IPR029058">
    <property type="entry name" value="AB_hydrolase_fold"/>
</dbReference>
<dbReference type="PANTHER" id="PTHR43798">
    <property type="entry name" value="MONOACYLGLYCEROL LIPASE"/>
    <property type="match status" value="1"/>
</dbReference>
<evidence type="ECO:0000259" key="2">
    <source>
        <dbReference type="Pfam" id="PF12697"/>
    </source>
</evidence>
<protein>
    <submittedName>
        <fullName evidence="3">Alpha/beta hydrolase</fullName>
    </submittedName>
</protein>